<evidence type="ECO:0000313" key="3">
    <source>
        <dbReference type="Proteomes" id="UP001175001"/>
    </source>
</evidence>
<sequence length="351" mass="37611">MAIPDTYRAFRRTKGDYPLSITQATEKAPQSLGPHDVLIRIRAVSLNFRDVAMLQEGRYPAPVEPEGIPASDCAAEVVAVGEQVTKFAVGDRVAPTFNVAHLDDNDENDGLAALGGDVAGVLREYAVFEEKTLVKLPAHLSWEEAATITCAGVTAWTALNSLKGVRDGSSALLQGTGGVSMFALLICIAAGIKPIITSSSDEKLEAIKKLNSSVEGINYKKHTDVAAEALRLTANKGVDFVINNTGAASLPSDLAALRKRHGTISCVGFLEGLNADWDPSTLLLGLMFKAAKIQGIAVGSRNDFEALCTFLEQREVKLTSIIDRVFTFDESSEAFQYLYSGKHVGKVVIKL</sequence>
<gene>
    <name evidence="2" type="ORF">DIS24_g4678</name>
</gene>
<keyword evidence="3" id="KW-1185">Reference proteome</keyword>
<dbReference type="Gene3D" id="3.90.180.10">
    <property type="entry name" value="Medium-chain alcohol dehydrogenases, catalytic domain"/>
    <property type="match status" value="1"/>
</dbReference>
<dbReference type="SUPFAM" id="SSF51735">
    <property type="entry name" value="NAD(P)-binding Rossmann-fold domains"/>
    <property type="match status" value="1"/>
</dbReference>
<evidence type="ECO:0000313" key="2">
    <source>
        <dbReference type="EMBL" id="KAK0658611.1"/>
    </source>
</evidence>
<dbReference type="SMART" id="SM00829">
    <property type="entry name" value="PKS_ER"/>
    <property type="match status" value="1"/>
</dbReference>
<dbReference type="InterPro" id="IPR013154">
    <property type="entry name" value="ADH-like_N"/>
</dbReference>
<dbReference type="InterPro" id="IPR036291">
    <property type="entry name" value="NAD(P)-bd_dom_sf"/>
</dbReference>
<organism evidence="2 3">
    <name type="scientific">Lasiodiplodia hormozganensis</name>
    <dbReference type="NCBI Taxonomy" id="869390"/>
    <lineage>
        <taxon>Eukaryota</taxon>
        <taxon>Fungi</taxon>
        <taxon>Dikarya</taxon>
        <taxon>Ascomycota</taxon>
        <taxon>Pezizomycotina</taxon>
        <taxon>Dothideomycetes</taxon>
        <taxon>Dothideomycetes incertae sedis</taxon>
        <taxon>Botryosphaeriales</taxon>
        <taxon>Botryosphaeriaceae</taxon>
        <taxon>Lasiodiplodia</taxon>
    </lineage>
</organism>
<dbReference type="EMBL" id="JAUJDW010000017">
    <property type="protein sequence ID" value="KAK0658611.1"/>
    <property type="molecule type" value="Genomic_DNA"/>
</dbReference>
<accession>A0AA40D0W3</accession>
<name>A0AA40D0W3_9PEZI</name>
<dbReference type="PANTHER" id="PTHR45033:SF1">
    <property type="entry name" value="OXIDOREDUCTASE (EUROFUNG)"/>
    <property type="match status" value="1"/>
</dbReference>
<feature type="domain" description="Enoyl reductase (ER)" evidence="1">
    <location>
        <begin position="15"/>
        <end position="349"/>
    </location>
</feature>
<dbReference type="SUPFAM" id="SSF50129">
    <property type="entry name" value="GroES-like"/>
    <property type="match status" value="1"/>
</dbReference>
<dbReference type="CDD" id="cd08276">
    <property type="entry name" value="MDR7"/>
    <property type="match status" value="1"/>
</dbReference>
<dbReference type="PANTHER" id="PTHR45033">
    <property type="match status" value="1"/>
</dbReference>
<dbReference type="InterPro" id="IPR052711">
    <property type="entry name" value="Zinc_ADH-like"/>
</dbReference>
<proteinExistence type="predicted"/>
<dbReference type="Pfam" id="PF08240">
    <property type="entry name" value="ADH_N"/>
    <property type="match status" value="1"/>
</dbReference>
<dbReference type="AlphaFoldDB" id="A0AA40D0W3"/>
<evidence type="ECO:0000259" key="1">
    <source>
        <dbReference type="SMART" id="SM00829"/>
    </source>
</evidence>
<dbReference type="InterPro" id="IPR011032">
    <property type="entry name" value="GroES-like_sf"/>
</dbReference>
<reference evidence="2" key="1">
    <citation type="submission" date="2023-06" db="EMBL/GenBank/DDBJ databases">
        <title>Multi-omics analyses reveal the molecular pathogenesis toolkit of Lasiodiplodia hormozganensis, a cross-kingdom pathogen.</title>
        <authorList>
            <person name="Felix C."/>
            <person name="Meneses R."/>
            <person name="Goncalves M.F.M."/>
            <person name="Tilleman L."/>
            <person name="Duarte A.S."/>
            <person name="Jorrin-Novo J.V."/>
            <person name="Van De Peer Y."/>
            <person name="Deforce D."/>
            <person name="Van Nieuwerburgh F."/>
            <person name="Esteves A.C."/>
            <person name="Alves A."/>
        </authorList>
    </citation>
    <scope>NUCLEOTIDE SEQUENCE</scope>
    <source>
        <strain evidence="2">CBS 339.90</strain>
    </source>
</reference>
<dbReference type="Proteomes" id="UP001175001">
    <property type="component" value="Unassembled WGS sequence"/>
</dbReference>
<dbReference type="GO" id="GO:0016491">
    <property type="term" value="F:oxidoreductase activity"/>
    <property type="evidence" value="ECO:0007669"/>
    <property type="project" value="InterPro"/>
</dbReference>
<comment type="caution">
    <text evidence="2">The sequence shown here is derived from an EMBL/GenBank/DDBJ whole genome shotgun (WGS) entry which is preliminary data.</text>
</comment>
<dbReference type="Pfam" id="PF00107">
    <property type="entry name" value="ADH_zinc_N"/>
    <property type="match status" value="1"/>
</dbReference>
<protein>
    <submittedName>
        <fullName evidence="2">Zinc-type alcohol dehydrogenase-like protein</fullName>
    </submittedName>
</protein>
<dbReference type="InterPro" id="IPR013149">
    <property type="entry name" value="ADH-like_C"/>
</dbReference>
<dbReference type="Gene3D" id="3.40.50.720">
    <property type="entry name" value="NAD(P)-binding Rossmann-like Domain"/>
    <property type="match status" value="1"/>
</dbReference>
<dbReference type="InterPro" id="IPR020843">
    <property type="entry name" value="ER"/>
</dbReference>